<evidence type="ECO:0000313" key="2">
    <source>
        <dbReference type="EMBL" id="GAH85865.1"/>
    </source>
</evidence>
<gene>
    <name evidence="2" type="ORF">S03H2_67071</name>
</gene>
<protein>
    <recommendedName>
        <fullName evidence="3">NADH:quinone oxidoreductase/Mrp antiporter membrane subunit domain-containing protein</fullName>
    </recommendedName>
</protein>
<proteinExistence type="predicted"/>
<keyword evidence="1" id="KW-0472">Membrane</keyword>
<dbReference type="AlphaFoldDB" id="X1JWU1"/>
<keyword evidence="1" id="KW-1133">Transmembrane helix</keyword>
<feature type="non-terminal residue" evidence="2">
    <location>
        <position position="78"/>
    </location>
</feature>
<evidence type="ECO:0008006" key="3">
    <source>
        <dbReference type="Google" id="ProtNLM"/>
    </source>
</evidence>
<reference evidence="2" key="1">
    <citation type="journal article" date="2014" name="Front. Microbiol.">
        <title>High frequency of phylogenetically diverse reductive dehalogenase-homologous genes in deep subseafloor sedimentary metagenomes.</title>
        <authorList>
            <person name="Kawai M."/>
            <person name="Futagami T."/>
            <person name="Toyoda A."/>
            <person name="Takaki Y."/>
            <person name="Nishi S."/>
            <person name="Hori S."/>
            <person name="Arai W."/>
            <person name="Tsubouchi T."/>
            <person name="Morono Y."/>
            <person name="Uchiyama I."/>
            <person name="Ito T."/>
            <person name="Fujiyama A."/>
            <person name="Inagaki F."/>
            <person name="Takami H."/>
        </authorList>
    </citation>
    <scope>NUCLEOTIDE SEQUENCE</scope>
    <source>
        <strain evidence="2">Expedition CK06-06</strain>
    </source>
</reference>
<feature type="transmembrane region" description="Helical" evidence="1">
    <location>
        <begin position="12"/>
        <end position="36"/>
    </location>
</feature>
<evidence type="ECO:0000256" key="1">
    <source>
        <dbReference type="SAM" id="Phobius"/>
    </source>
</evidence>
<name>X1JWU1_9ZZZZ</name>
<comment type="caution">
    <text evidence="2">The sequence shown here is derived from an EMBL/GenBank/DDBJ whole genome shotgun (WGS) entry which is preliminary data.</text>
</comment>
<keyword evidence="1" id="KW-0812">Transmembrane</keyword>
<accession>X1JWU1</accession>
<organism evidence="2">
    <name type="scientific">marine sediment metagenome</name>
    <dbReference type="NCBI Taxonomy" id="412755"/>
    <lineage>
        <taxon>unclassified sequences</taxon>
        <taxon>metagenomes</taxon>
        <taxon>ecological metagenomes</taxon>
    </lineage>
</organism>
<sequence>MLEHFSNEIELSFFAASMLLSNLILIFTGSMSVVLFSEASDIESTSFNKKLLNTTLFTIMLLFIISIPLITFTDLFYY</sequence>
<dbReference type="EMBL" id="BARU01043859">
    <property type="protein sequence ID" value="GAH85865.1"/>
    <property type="molecule type" value="Genomic_DNA"/>
</dbReference>
<feature type="transmembrane region" description="Helical" evidence="1">
    <location>
        <begin position="56"/>
        <end position="77"/>
    </location>
</feature>